<sequence length="175" mass="18869">MAMSFQAKQAMVAEVSDVATRAHSAVLAEYRGLTAGQMDTLRVNARQGGAYLKVIKNNLAKLALKGTEYECMTDAFVGPVILGFSMEDPGSAARVVSDFRKSNDALKVTAISFNGQLLPGEQLDRLAKLPTRDEALSQLMRAMTGPVEKLARVTREPVAQLSRTVAAVRDQKQAA</sequence>
<dbReference type="InterPro" id="IPR043141">
    <property type="entry name" value="Ribosomal_uL10-like_sf"/>
</dbReference>
<dbReference type="EMBL" id="APND01000001">
    <property type="protein sequence ID" value="MES1928574.1"/>
    <property type="molecule type" value="Genomic_DNA"/>
</dbReference>
<dbReference type="CDD" id="cd05797">
    <property type="entry name" value="Ribosomal_L10"/>
    <property type="match status" value="1"/>
</dbReference>
<dbReference type="PROSITE" id="PS01109">
    <property type="entry name" value="RIBOSOMAL_L10"/>
    <property type="match status" value="1"/>
</dbReference>
<keyword evidence="3 6" id="KW-0689">Ribosomal protein</keyword>
<dbReference type="Proteomes" id="UP001460888">
    <property type="component" value="Unassembled WGS sequence"/>
</dbReference>
<dbReference type="Pfam" id="PF00466">
    <property type="entry name" value="Ribosomal_L10"/>
    <property type="match status" value="1"/>
</dbReference>
<keyword evidence="6" id="KW-0694">RNA-binding</keyword>
<evidence type="ECO:0000256" key="1">
    <source>
        <dbReference type="ARBA" id="ARBA00002633"/>
    </source>
</evidence>
<evidence type="ECO:0000256" key="2">
    <source>
        <dbReference type="ARBA" id="ARBA00008889"/>
    </source>
</evidence>
<dbReference type="InterPro" id="IPR047865">
    <property type="entry name" value="Ribosomal_uL10_bac_type"/>
</dbReference>
<dbReference type="Gene3D" id="6.10.250.2350">
    <property type="match status" value="1"/>
</dbReference>
<comment type="subunit">
    <text evidence="6">Part of the ribosomal stalk of the 50S ribosomal subunit. The N-terminus interacts with L11 and the large rRNA to form the base of the stalk. The C-terminus forms an elongated spine to which L12 dimers bind in a sequential fashion forming a multimeric L10(L12)X complex.</text>
</comment>
<name>A0ABV2AY58_9GAMM</name>
<reference evidence="7 8" key="1">
    <citation type="submission" date="2013-03" db="EMBL/GenBank/DDBJ databases">
        <title>Salinisphaera dokdonensis CL-ES53 Genome Sequencing.</title>
        <authorList>
            <person name="Li C."/>
            <person name="Lai Q."/>
            <person name="Shao Z."/>
        </authorList>
    </citation>
    <scope>NUCLEOTIDE SEQUENCE [LARGE SCALE GENOMIC DNA]</scope>
    <source>
        <strain evidence="7 8">CL-ES53</strain>
    </source>
</reference>
<dbReference type="InterPro" id="IPR001790">
    <property type="entry name" value="Ribosomal_uL10"/>
</dbReference>
<dbReference type="HAMAP" id="MF_00362">
    <property type="entry name" value="Ribosomal_uL10"/>
    <property type="match status" value="1"/>
</dbReference>
<keyword evidence="8" id="KW-1185">Reference proteome</keyword>
<evidence type="ECO:0000256" key="3">
    <source>
        <dbReference type="ARBA" id="ARBA00022980"/>
    </source>
</evidence>
<gene>
    <name evidence="6 7" type="primary">rplJ</name>
    <name evidence="7" type="ORF">SADO_04925</name>
</gene>
<evidence type="ECO:0000313" key="7">
    <source>
        <dbReference type="EMBL" id="MES1928574.1"/>
    </source>
</evidence>
<dbReference type="NCBIfam" id="NF000955">
    <property type="entry name" value="PRK00099.1-1"/>
    <property type="match status" value="1"/>
</dbReference>
<accession>A0ABV2AY58</accession>
<keyword evidence="4 6" id="KW-0687">Ribonucleoprotein</keyword>
<dbReference type="RefSeq" id="WP_353109726.1">
    <property type="nucleotide sequence ID" value="NZ_APND01000001.1"/>
</dbReference>
<evidence type="ECO:0000256" key="4">
    <source>
        <dbReference type="ARBA" id="ARBA00023274"/>
    </source>
</evidence>
<dbReference type="GO" id="GO:0005840">
    <property type="term" value="C:ribosome"/>
    <property type="evidence" value="ECO:0007669"/>
    <property type="project" value="UniProtKB-KW"/>
</dbReference>
<comment type="function">
    <text evidence="1 6">Forms part of the ribosomal stalk, playing a central role in the interaction of the ribosome with GTP-bound translation factors.</text>
</comment>
<proteinExistence type="inferred from homology"/>
<dbReference type="InterPro" id="IPR022973">
    <property type="entry name" value="Ribosomal_uL10_bac"/>
</dbReference>
<comment type="similarity">
    <text evidence="2 6">Belongs to the universal ribosomal protein uL10 family.</text>
</comment>
<evidence type="ECO:0000256" key="6">
    <source>
        <dbReference type="HAMAP-Rule" id="MF_00362"/>
    </source>
</evidence>
<evidence type="ECO:0000256" key="5">
    <source>
        <dbReference type="ARBA" id="ARBA00035202"/>
    </source>
</evidence>
<dbReference type="Gene3D" id="3.30.70.1730">
    <property type="match status" value="1"/>
</dbReference>
<protein>
    <recommendedName>
        <fullName evidence="5 6">Large ribosomal subunit protein uL10</fullName>
    </recommendedName>
</protein>
<evidence type="ECO:0000313" key="8">
    <source>
        <dbReference type="Proteomes" id="UP001460888"/>
    </source>
</evidence>
<organism evidence="7 8">
    <name type="scientific">Salinisphaera dokdonensis CL-ES53</name>
    <dbReference type="NCBI Taxonomy" id="1304272"/>
    <lineage>
        <taxon>Bacteria</taxon>
        <taxon>Pseudomonadati</taxon>
        <taxon>Pseudomonadota</taxon>
        <taxon>Gammaproteobacteria</taxon>
        <taxon>Salinisphaerales</taxon>
        <taxon>Salinisphaeraceae</taxon>
        <taxon>Salinisphaera</taxon>
    </lineage>
</organism>
<dbReference type="SUPFAM" id="SSF160369">
    <property type="entry name" value="Ribosomal protein L10-like"/>
    <property type="match status" value="1"/>
</dbReference>
<dbReference type="PANTHER" id="PTHR11560">
    <property type="entry name" value="39S RIBOSOMAL PROTEIN L10, MITOCHONDRIAL"/>
    <property type="match status" value="1"/>
</dbReference>
<dbReference type="InterPro" id="IPR002363">
    <property type="entry name" value="Ribosomal_uL10_CS_bac"/>
</dbReference>
<keyword evidence="6" id="KW-0699">rRNA-binding</keyword>
<comment type="caution">
    <text evidence="7">The sequence shown here is derived from an EMBL/GenBank/DDBJ whole genome shotgun (WGS) entry which is preliminary data.</text>
</comment>